<dbReference type="CTD" id="20315010"/>
<dbReference type="EMBL" id="KL596626">
    <property type="protein sequence ID" value="KER33330.1"/>
    <property type="molecule type" value="Genomic_DNA"/>
</dbReference>
<sequence>MDINTYLMGSAQGNGGKLEVRRNGDVEVAAAAASKGEAEWIKLDAMHCGKSGKVDPDEEAKNLLF</sequence>
<organism evidence="1 2">
    <name type="scientific">Opisthorchis viverrini</name>
    <name type="common">Southeast Asian liver fluke</name>
    <dbReference type="NCBI Taxonomy" id="6198"/>
    <lineage>
        <taxon>Eukaryota</taxon>
        <taxon>Metazoa</taxon>
        <taxon>Spiralia</taxon>
        <taxon>Lophotrochozoa</taxon>
        <taxon>Platyhelminthes</taxon>
        <taxon>Trematoda</taxon>
        <taxon>Digenea</taxon>
        <taxon>Opisthorchiida</taxon>
        <taxon>Opisthorchiata</taxon>
        <taxon>Opisthorchiidae</taxon>
        <taxon>Opisthorchis</taxon>
    </lineage>
</organism>
<proteinExistence type="predicted"/>
<dbReference type="AlphaFoldDB" id="A0A075ABV1"/>
<dbReference type="RefSeq" id="XP_009162958.1">
    <property type="nucleotide sequence ID" value="XM_009164694.1"/>
</dbReference>
<protein>
    <submittedName>
        <fullName evidence="1">Uncharacterized protein</fullName>
    </submittedName>
</protein>
<evidence type="ECO:0000313" key="2">
    <source>
        <dbReference type="Proteomes" id="UP000054324"/>
    </source>
</evidence>
<gene>
    <name evidence="1" type="ORF">T265_00822</name>
</gene>
<dbReference type="GeneID" id="20315010"/>
<dbReference type="KEGG" id="ovi:T265_00822"/>
<dbReference type="Proteomes" id="UP000054324">
    <property type="component" value="Unassembled WGS sequence"/>
</dbReference>
<keyword evidence="2" id="KW-1185">Reference proteome</keyword>
<evidence type="ECO:0000313" key="1">
    <source>
        <dbReference type="EMBL" id="KER33330.1"/>
    </source>
</evidence>
<accession>A0A075ABV1</accession>
<reference evidence="1 2" key="1">
    <citation type="submission" date="2013-11" db="EMBL/GenBank/DDBJ databases">
        <title>Opisthorchis viverrini - life in the bile duct.</title>
        <authorList>
            <person name="Young N.D."/>
            <person name="Nagarajan N."/>
            <person name="Lin S.J."/>
            <person name="Korhonen P.K."/>
            <person name="Jex A.R."/>
            <person name="Hall R.S."/>
            <person name="Safavi-Hemami H."/>
            <person name="Kaewkong W."/>
            <person name="Bertrand D."/>
            <person name="Gao S."/>
            <person name="Seet Q."/>
            <person name="Wongkham S."/>
            <person name="Teh B.T."/>
            <person name="Wongkham C."/>
            <person name="Intapan P.M."/>
            <person name="Maleewong W."/>
            <person name="Yang X."/>
            <person name="Hu M."/>
            <person name="Wang Z."/>
            <person name="Hofmann A."/>
            <person name="Sternberg P.W."/>
            <person name="Tan P."/>
            <person name="Wang J."/>
            <person name="Gasser R.B."/>
        </authorList>
    </citation>
    <scope>NUCLEOTIDE SEQUENCE [LARGE SCALE GENOMIC DNA]</scope>
</reference>
<name>A0A075ABV1_OPIVI</name>